<keyword evidence="16" id="KW-0812">Transmembrane</keyword>
<dbReference type="GO" id="GO:0006805">
    <property type="term" value="P:xenobiotic metabolic process"/>
    <property type="evidence" value="ECO:0007669"/>
    <property type="project" value="TreeGrafter"/>
</dbReference>
<dbReference type="PRINTS" id="PR00385">
    <property type="entry name" value="P450"/>
</dbReference>
<keyword evidence="16" id="KW-1133">Transmembrane helix</keyword>
<comment type="similarity">
    <text evidence="4 14">Belongs to the cytochrome P450 family.</text>
</comment>
<accession>A0AAD7SAH8</accession>
<keyword evidence="7" id="KW-0256">Endoplasmic reticulum</keyword>
<evidence type="ECO:0000256" key="4">
    <source>
        <dbReference type="ARBA" id="ARBA00010617"/>
    </source>
</evidence>
<dbReference type="PANTHER" id="PTHR24300:SF319">
    <property type="entry name" value="CYTOCHROME P450, FAMILY 2, SUBFAMILY AC, POLYPEPTIDE 1"/>
    <property type="match status" value="1"/>
</dbReference>
<evidence type="ECO:0000256" key="1">
    <source>
        <dbReference type="ARBA" id="ARBA00001971"/>
    </source>
</evidence>
<keyword evidence="6 13" id="KW-0479">Metal-binding</keyword>
<evidence type="ECO:0000256" key="15">
    <source>
        <dbReference type="SAM" id="Coils"/>
    </source>
</evidence>
<feature type="transmembrane region" description="Helical" evidence="16">
    <location>
        <begin position="6"/>
        <end position="27"/>
    </location>
</feature>
<evidence type="ECO:0000256" key="2">
    <source>
        <dbReference type="ARBA" id="ARBA00004524"/>
    </source>
</evidence>
<keyword evidence="11 14" id="KW-0503">Monooxygenase</keyword>
<evidence type="ECO:0000256" key="8">
    <source>
        <dbReference type="ARBA" id="ARBA00022848"/>
    </source>
</evidence>
<dbReference type="InterPro" id="IPR002401">
    <property type="entry name" value="Cyt_P450_E_grp-I"/>
</dbReference>
<feature type="binding site" description="axial binding residue" evidence="13">
    <location>
        <position position="439"/>
    </location>
    <ligand>
        <name>heme</name>
        <dbReference type="ChEBI" id="CHEBI:30413"/>
    </ligand>
    <ligandPart>
        <name>Fe</name>
        <dbReference type="ChEBI" id="CHEBI:18248"/>
    </ligandPart>
</feature>
<dbReference type="Proteomes" id="UP001221898">
    <property type="component" value="Unassembled WGS sequence"/>
</dbReference>
<name>A0AAD7SAH8_9TELE</name>
<protein>
    <recommendedName>
        <fullName evidence="19">Cytochrome P450</fullName>
    </recommendedName>
</protein>
<keyword evidence="9 14" id="KW-0560">Oxidoreductase</keyword>
<evidence type="ECO:0000256" key="16">
    <source>
        <dbReference type="SAM" id="Phobius"/>
    </source>
</evidence>
<dbReference type="SUPFAM" id="SSF48264">
    <property type="entry name" value="Cytochrome P450"/>
    <property type="match status" value="1"/>
</dbReference>
<evidence type="ECO:0000256" key="7">
    <source>
        <dbReference type="ARBA" id="ARBA00022824"/>
    </source>
</evidence>
<dbReference type="InterPro" id="IPR050182">
    <property type="entry name" value="Cytochrome_P450_fam2"/>
</dbReference>
<evidence type="ECO:0000313" key="17">
    <source>
        <dbReference type="EMBL" id="KAJ8398778.1"/>
    </source>
</evidence>
<dbReference type="AlphaFoldDB" id="A0AAD7SAH8"/>
<sequence>MEGGVFFLTPVTGVLLGAVLVFVLYLLSSAPRLRKEPPGPRPLPLIGNLLQLDLKRPYLSLYELSKKYGSVFTVHFGRRKVVVLAGYETVKEALINHAVEFGDRDISPVLRDLYQGHGIMFANGDSWKEMRRFTIANLQDFGMGKKKIEEKIMEEIHYLMEAFEKHGGEPFDTKLPLIYSVSNITSSILYGSRFEYTDPLFQEMVCRSPRNTKIWYPIIQIYNAFPWLARRMQAWSAVVKNVEMNKDRMKRLIRDLQDTLNTQERRGFVDSFLIRQLEESEKQSSLFHEENLVTSVMNLFAAGTDTMATTLCWALLIMAKYPQIQLHVQQELSQVIGDRWPRGEDRKSLPYTNAVIHEIQRVANVDPISIPHATSCDVTFQGFSIRKGTRVIPLLMSVLRDDSQWESPHSFNPNHFLDDQGHFIRRDAFMPFSAGRRACLGESLARIELFLFFTSLLQKFSFSPPPGVAESQLDLTPVGGDALHPTPHRLCAVSRV</sequence>
<dbReference type="FunFam" id="1.10.630.10:FF:000010">
    <property type="entry name" value="cytochrome P450 2W1 isoform X2"/>
    <property type="match status" value="1"/>
</dbReference>
<comment type="subcellular location">
    <subcellularLocation>
        <location evidence="3">Endoplasmic reticulum membrane</location>
    </subcellularLocation>
    <subcellularLocation>
        <location evidence="2">Microsome membrane</location>
    </subcellularLocation>
</comment>
<dbReference type="GO" id="GO:0005506">
    <property type="term" value="F:iron ion binding"/>
    <property type="evidence" value="ECO:0007669"/>
    <property type="project" value="InterPro"/>
</dbReference>
<keyword evidence="8" id="KW-0492">Microsome</keyword>
<keyword evidence="12 16" id="KW-0472">Membrane</keyword>
<evidence type="ECO:0000256" key="9">
    <source>
        <dbReference type="ARBA" id="ARBA00023002"/>
    </source>
</evidence>
<proteinExistence type="inferred from homology"/>
<dbReference type="GO" id="GO:0016712">
    <property type="term" value="F:oxidoreductase activity, acting on paired donors, with incorporation or reduction of molecular oxygen, reduced flavin or flavoprotein as one donor, and incorporation of one atom of oxygen"/>
    <property type="evidence" value="ECO:0007669"/>
    <property type="project" value="TreeGrafter"/>
</dbReference>
<reference evidence="17" key="1">
    <citation type="journal article" date="2023" name="Science">
        <title>Genome structures resolve the early diversification of teleost fishes.</title>
        <authorList>
            <person name="Parey E."/>
            <person name="Louis A."/>
            <person name="Montfort J."/>
            <person name="Bouchez O."/>
            <person name="Roques C."/>
            <person name="Iampietro C."/>
            <person name="Lluch J."/>
            <person name="Castinel A."/>
            <person name="Donnadieu C."/>
            <person name="Desvignes T."/>
            <person name="Floi Bucao C."/>
            <person name="Jouanno E."/>
            <person name="Wen M."/>
            <person name="Mejri S."/>
            <person name="Dirks R."/>
            <person name="Jansen H."/>
            <person name="Henkel C."/>
            <person name="Chen W.J."/>
            <person name="Zahm M."/>
            <person name="Cabau C."/>
            <person name="Klopp C."/>
            <person name="Thompson A.W."/>
            <person name="Robinson-Rechavi M."/>
            <person name="Braasch I."/>
            <person name="Lecointre G."/>
            <person name="Bobe J."/>
            <person name="Postlethwait J.H."/>
            <person name="Berthelot C."/>
            <person name="Roest Crollius H."/>
            <person name="Guiguen Y."/>
        </authorList>
    </citation>
    <scope>NUCLEOTIDE SEQUENCE</scope>
    <source>
        <strain evidence="17">NC1722</strain>
    </source>
</reference>
<keyword evidence="10 13" id="KW-0408">Iron</keyword>
<evidence type="ECO:0000256" key="5">
    <source>
        <dbReference type="ARBA" id="ARBA00022617"/>
    </source>
</evidence>
<dbReference type="InterPro" id="IPR036396">
    <property type="entry name" value="Cyt_P450_sf"/>
</dbReference>
<keyword evidence="18" id="KW-1185">Reference proteome</keyword>
<dbReference type="Pfam" id="PF00067">
    <property type="entry name" value="p450"/>
    <property type="match status" value="1"/>
</dbReference>
<dbReference type="Gene3D" id="1.10.630.10">
    <property type="entry name" value="Cytochrome P450"/>
    <property type="match status" value="1"/>
</dbReference>
<comment type="caution">
    <text evidence="17">The sequence shown here is derived from an EMBL/GenBank/DDBJ whole genome shotgun (WGS) entry which is preliminary data.</text>
</comment>
<dbReference type="InterPro" id="IPR017972">
    <property type="entry name" value="Cyt_P450_CS"/>
</dbReference>
<dbReference type="GO" id="GO:0005789">
    <property type="term" value="C:endoplasmic reticulum membrane"/>
    <property type="evidence" value="ECO:0007669"/>
    <property type="project" value="UniProtKB-SubCell"/>
</dbReference>
<evidence type="ECO:0008006" key="19">
    <source>
        <dbReference type="Google" id="ProtNLM"/>
    </source>
</evidence>
<dbReference type="PROSITE" id="PS00086">
    <property type="entry name" value="CYTOCHROME_P450"/>
    <property type="match status" value="1"/>
</dbReference>
<dbReference type="GO" id="GO:0046222">
    <property type="term" value="P:aflatoxin metabolic process"/>
    <property type="evidence" value="ECO:0007669"/>
    <property type="project" value="UniProtKB-ARBA"/>
</dbReference>
<feature type="coiled-coil region" evidence="15">
    <location>
        <begin position="239"/>
        <end position="266"/>
    </location>
</feature>
<dbReference type="GO" id="GO:0020037">
    <property type="term" value="F:heme binding"/>
    <property type="evidence" value="ECO:0007669"/>
    <property type="project" value="InterPro"/>
</dbReference>
<dbReference type="InterPro" id="IPR001128">
    <property type="entry name" value="Cyt_P450"/>
</dbReference>
<dbReference type="GO" id="GO:0006082">
    <property type="term" value="P:organic acid metabolic process"/>
    <property type="evidence" value="ECO:0007669"/>
    <property type="project" value="TreeGrafter"/>
</dbReference>
<evidence type="ECO:0000256" key="12">
    <source>
        <dbReference type="ARBA" id="ARBA00023136"/>
    </source>
</evidence>
<evidence type="ECO:0000256" key="10">
    <source>
        <dbReference type="ARBA" id="ARBA00023004"/>
    </source>
</evidence>
<dbReference type="PRINTS" id="PR00463">
    <property type="entry name" value="EP450I"/>
</dbReference>
<evidence type="ECO:0000256" key="3">
    <source>
        <dbReference type="ARBA" id="ARBA00004586"/>
    </source>
</evidence>
<dbReference type="EMBL" id="JAINUG010000088">
    <property type="protein sequence ID" value="KAJ8398778.1"/>
    <property type="molecule type" value="Genomic_DNA"/>
</dbReference>
<gene>
    <name evidence="17" type="ORF">AAFF_G00419750</name>
</gene>
<evidence type="ECO:0000256" key="6">
    <source>
        <dbReference type="ARBA" id="ARBA00022723"/>
    </source>
</evidence>
<evidence type="ECO:0000256" key="14">
    <source>
        <dbReference type="RuleBase" id="RU000461"/>
    </source>
</evidence>
<organism evidence="17 18">
    <name type="scientific">Aldrovandia affinis</name>
    <dbReference type="NCBI Taxonomy" id="143900"/>
    <lineage>
        <taxon>Eukaryota</taxon>
        <taxon>Metazoa</taxon>
        <taxon>Chordata</taxon>
        <taxon>Craniata</taxon>
        <taxon>Vertebrata</taxon>
        <taxon>Euteleostomi</taxon>
        <taxon>Actinopterygii</taxon>
        <taxon>Neopterygii</taxon>
        <taxon>Teleostei</taxon>
        <taxon>Notacanthiformes</taxon>
        <taxon>Halosauridae</taxon>
        <taxon>Aldrovandia</taxon>
    </lineage>
</organism>
<keyword evidence="15" id="KW-0175">Coiled coil</keyword>
<comment type="cofactor">
    <cofactor evidence="1 13">
        <name>heme</name>
        <dbReference type="ChEBI" id="CHEBI:30413"/>
    </cofactor>
</comment>
<evidence type="ECO:0000256" key="11">
    <source>
        <dbReference type="ARBA" id="ARBA00023033"/>
    </source>
</evidence>
<dbReference type="PANTHER" id="PTHR24300">
    <property type="entry name" value="CYTOCHROME P450 508A4-RELATED"/>
    <property type="match status" value="1"/>
</dbReference>
<evidence type="ECO:0000256" key="13">
    <source>
        <dbReference type="PIRSR" id="PIRSR602401-1"/>
    </source>
</evidence>
<evidence type="ECO:0000313" key="18">
    <source>
        <dbReference type="Proteomes" id="UP001221898"/>
    </source>
</evidence>
<keyword evidence="5 13" id="KW-0349">Heme</keyword>